<dbReference type="PANTHER" id="PTHR46323">
    <property type="entry name" value="BETA-GALACTOSIDASE"/>
    <property type="match status" value="1"/>
</dbReference>
<organism evidence="9">
    <name type="scientific">Roseburia intestinalis</name>
    <dbReference type="NCBI Taxonomy" id="166486"/>
    <lineage>
        <taxon>Bacteria</taxon>
        <taxon>Bacillati</taxon>
        <taxon>Bacillota</taxon>
        <taxon>Clostridia</taxon>
        <taxon>Lachnospirales</taxon>
        <taxon>Lachnospiraceae</taxon>
        <taxon>Roseburia</taxon>
    </lineage>
</organism>
<evidence type="ECO:0000313" key="9">
    <source>
        <dbReference type="EMBL" id="VYU58155.1"/>
    </source>
</evidence>
<comment type="catalytic activity">
    <reaction evidence="1 7">
        <text>Hydrolysis of terminal non-reducing beta-D-galactose residues in beta-D-galactosides.</text>
        <dbReference type="EC" id="3.2.1.23"/>
    </reaction>
</comment>
<feature type="domain" description="Beta galactosidase small chain/" evidence="8">
    <location>
        <begin position="739"/>
        <end position="1007"/>
    </location>
</feature>
<evidence type="ECO:0000256" key="4">
    <source>
        <dbReference type="ARBA" id="ARBA00022801"/>
    </source>
</evidence>
<dbReference type="InterPro" id="IPR006101">
    <property type="entry name" value="Glyco_hydro_2"/>
</dbReference>
<dbReference type="InterPro" id="IPR050347">
    <property type="entry name" value="Bact_Beta-galactosidase"/>
</dbReference>
<dbReference type="Pfam" id="PF16353">
    <property type="entry name" value="LacZ_4"/>
    <property type="match status" value="1"/>
</dbReference>
<evidence type="ECO:0000256" key="2">
    <source>
        <dbReference type="ARBA" id="ARBA00007401"/>
    </source>
</evidence>
<protein>
    <recommendedName>
        <fullName evidence="3 7">Beta-galactosidase</fullName>
        <ecNumber evidence="3 7">3.2.1.23</ecNumber>
    </recommendedName>
    <alternativeName>
        <fullName evidence="6 7">Lactase</fullName>
    </alternativeName>
</protein>
<evidence type="ECO:0000256" key="7">
    <source>
        <dbReference type="RuleBase" id="RU361154"/>
    </source>
</evidence>
<dbReference type="InterPro" id="IPR036156">
    <property type="entry name" value="Beta-gal/glucu_dom_sf"/>
</dbReference>
<dbReference type="EMBL" id="CACRUM010000080">
    <property type="protein sequence ID" value="VYU58155.1"/>
    <property type="molecule type" value="Genomic_DNA"/>
</dbReference>
<reference evidence="9" key="1">
    <citation type="submission" date="2019-11" db="EMBL/GenBank/DDBJ databases">
        <authorList>
            <person name="Feng L."/>
        </authorList>
    </citation>
    <scope>NUCLEOTIDE SEQUENCE</scope>
    <source>
        <strain evidence="9">RintestinalisLFYP67</strain>
    </source>
</reference>
<evidence type="ECO:0000256" key="3">
    <source>
        <dbReference type="ARBA" id="ARBA00012756"/>
    </source>
</evidence>
<dbReference type="InterPro" id="IPR014718">
    <property type="entry name" value="GH-type_carb-bd"/>
</dbReference>
<dbReference type="InterPro" id="IPR004199">
    <property type="entry name" value="B-gal_small/dom_5"/>
</dbReference>
<dbReference type="AlphaFoldDB" id="A0A6N3G1J3"/>
<dbReference type="Gene3D" id="2.60.120.260">
    <property type="entry name" value="Galactose-binding domain-like"/>
    <property type="match status" value="1"/>
</dbReference>
<dbReference type="GO" id="GO:0004565">
    <property type="term" value="F:beta-galactosidase activity"/>
    <property type="evidence" value="ECO:0007669"/>
    <property type="project" value="UniProtKB-EC"/>
</dbReference>
<dbReference type="SMART" id="SM01038">
    <property type="entry name" value="Bgal_small_N"/>
    <property type="match status" value="1"/>
</dbReference>
<dbReference type="InterPro" id="IPR013783">
    <property type="entry name" value="Ig-like_fold"/>
</dbReference>
<evidence type="ECO:0000256" key="6">
    <source>
        <dbReference type="ARBA" id="ARBA00032230"/>
    </source>
</evidence>
<dbReference type="Pfam" id="PF02836">
    <property type="entry name" value="Glyco_hydro_2_C"/>
    <property type="match status" value="1"/>
</dbReference>
<dbReference type="SUPFAM" id="SSF74650">
    <property type="entry name" value="Galactose mutarotase-like"/>
    <property type="match status" value="1"/>
</dbReference>
<dbReference type="InterPro" id="IPR006102">
    <property type="entry name" value="Ig-like_GH2"/>
</dbReference>
<dbReference type="Pfam" id="PF00703">
    <property type="entry name" value="Glyco_hydro_2"/>
    <property type="match status" value="1"/>
</dbReference>
<evidence type="ECO:0000256" key="1">
    <source>
        <dbReference type="ARBA" id="ARBA00001412"/>
    </source>
</evidence>
<dbReference type="RefSeq" id="WP_173885829.1">
    <property type="nucleotide sequence ID" value="NZ_CACRUM010000080.1"/>
</dbReference>
<accession>A0A6N3G1J3</accession>
<dbReference type="GO" id="GO:0009341">
    <property type="term" value="C:beta-galactosidase complex"/>
    <property type="evidence" value="ECO:0007669"/>
    <property type="project" value="InterPro"/>
</dbReference>
<keyword evidence="5 7" id="KW-0326">Glycosidase</keyword>
<dbReference type="InterPro" id="IPR032312">
    <property type="entry name" value="LacZ_4"/>
</dbReference>
<dbReference type="Gene3D" id="3.20.20.80">
    <property type="entry name" value="Glycosidases"/>
    <property type="match status" value="1"/>
</dbReference>
<dbReference type="InterPro" id="IPR017853">
    <property type="entry name" value="GH"/>
</dbReference>
<dbReference type="InterPro" id="IPR023230">
    <property type="entry name" value="Glyco_hydro_2_CS"/>
</dbReference>
<dbReference type="GO" id="GO:0030246">
    <property type="term" value="F:carbohydrate binding"/>
    <property type="evidence" value="ECO:0007669"/>
    <property type="project" value="InterPro"/>
</dbReference>
<dbReference type="Gene3D" id="2.70.98.10">
    <property type="match status" value="1"/>
</dbReference>
<dbReference type="PROSITE" id="PS00719">
    <property type="entry name" value="GLYCOSYL_HYDROL_F2_1"/>
    <property type="match status" value="1"/>
</dbReference>
<dbReference type="Pfam" id="PF02837">
    <property type="entry name" value="Glyco_hydro_2_N"/>
    <property type="match status" value="1"/>
</dbReference>
<dbReference type="Gene3D" id="2.60.40.10">
    <property type="entry name" value="Immunoglobulins"/>
    <property type="match status" value="2"/>
</dbReference>
<dbReference type="SUPFAM" id="SSF49303">
    <property type="entry name" value="beta-Galactosidase/glucuronidase domain"/>
    <property type="match status" value="2"/>
</dbReference>
<dbReference type="PRINTS" id="PR00132">
    <property type="entry name" value="GLHYDRLASE2"/>
</dbReference>
<name>A0A6N3G1J3_9FIRM</name>
<proteinExistence type="inferred from homology"/>
<comment type="similarity">
    <text evidence="2 7">Belongs to the glycosyl hydrolase 2 family.</text>
</comment>
<dbReference type="InterPro" id="IPR006103">
    <property type="entry name" value="Glyco_hydro_2_cat"/>
</dbReference>
<keyword evidence="4 7" id="KW-0378">Hydrolase</keyword>
<dbReference type="InterPro" id="IPR011013">
    <property type="entry name" value="Gal_mutarotase_sf_dom"/>
</dbReference>
<dbReference type="InterPro" id="IPR006104">
    <property type="entry name" value="Glyco_hydro_2_N"/>
</dbReference>
<evidence type="ECO:0000259" key="8">
    <source>
        <dbReference type="SMART" id="SM01038"/>
    </source>
</evidence>
<dbReference type="EC" id="3.2.1.23" evidence="3 7"/>
<dbReference type="InterPro" id="IPR008979">
    <property type="entry name" value="Galactose-bd-like_sf"/>
</dbReference>
<sequence>MIVPRYYENLNVLHENTMPARAYYIPASRRMDNLVEHREESDRMQLLNGTWKFQYFNSIYDIQDSFFEKNYDTENFDEIQVPSVWQMAGYDTHQYTNIRYPFPFDPPYVPQDIPCGVYVHTFEYSRDEKAPKSFLNFEGVDSCFYVWINGSYIGYSQVSHMTSEFDVTDVLQDGTNTVAVLVMKWCDGSYLEDQDKFRMSGIFRDVYILKRPKQAISDYHIKTRIEDMLAKVEIEMKFYSPLNVKISIEDRNGAVVALGSIAEEGKAVLEIASPELWNTENPYLYKLILETENEVIVDHIALRKIEIKDQVIYLNGQKIKFRGVNRHDSDPVTGFTINTEQITTDLTLMKQHNFNAIRSSHYPNAPFFYEMCDKYGFMVIDEADIEAHGPFMIYRKEDTDYNRFKRWNEKIADDPVWEEAIVDRVKLMVERDKNRFCIVMWSMGNESAYGCNFEKALEWTKNFDPDRITQYESARYRNYDETYDYSNLDMYSRMYPALSEIQEYLDKDGSKPFLLVEYCHSMGNGPGDFEDYFQMIQDNDKMCGGFVWEWCDHAIAHGTAENGKTIYAYGGDHGEEIHDGNFCMDGLVYPDRTVHTGLLEYKNVYRPARVISYNKESGELVLHNYMDFDDLKDYVKISYELTQDGLVISKGILPEFSVAPHGEGITNLKINVPENGKCYLKLIYHLKKELPLLDEDHILGFDEIEVSKEDTKCKLAEKWIPKTVVDSELQVNENDTQIHIKGREFAYTIDKRTALFTEMKFAGREYLNHPMELNIWRAPTDNDMYIKSEWKKAHYDKAYTRAYTTEVVQGKYGVKITSHASVVAETVQKILDVMITWKIDAAGKIDADIEVTKDDEFPDLPRFGVRMFLDKKLSAARYFGMGPQESYCDKHQAASHGLYRADVGDLHEDYIRPQENGSHYDCEYVELNNSRYGIVVSAENAFSFNASYYTQEELEKKMHNYELTESDSVVFCVDYALNGIGSNSCGPVVLDQYRFDDVLFRFQFTLIPYVKG</sequence>
<dbReference type="SUPFAM" id="SSF51445">
    <property type="entry name" value="(Trans)glycosidases"/>
    <property type="match status" value="1"/>
</dbReference>
<dbReference type="SUPFAM" id="SSF49785">
    <property type="entry name" value="Galactose-binding domain-like"/>
    <property type="match status" value="1"/>
</dbReference>
<dbReference type="PANTHER" id="PTHR46323:SF2">
    <property type="entry name" value="BETA-GALACTOSIDASE"/>
    <property type="match status" value="1"/>
</dbReference>
<evidence type="ECO:0000256" key="5">
    <source>
        <dbReference type="ARBA" id="ARBA00023295"/>
    </source>
</evidence>
<dbReference type="GO" id="GO:0005990">
    <property type="term" value="P:lactose catabolic process"/>
    <property type="evidence" value="ECO:0007669"/>
    <property type="project" value="TreeGrafter"/>
</dbReference>
<gene>
    <name evidence="9" type="primary">lacZ_3</name>
    <name evidence="9" type="ORF">RILFYP67_02443</name>
</gene>
<dbReference type="Pfam" id="PF02929">
    <property type="entry name" value="Bgal_small_N"/>
    <property type="match status" value="1"/>
</dbReference>